<reference evidence="1" key="1">
    <citation type="submission" date="2023-04" db="EMBL/GenBank/DDBJ databases">
        <title>Draft Genome sequencing of Naganishia species isolated from polar environments using Oxford Nanopore Technology.</title>
        <authorList>
            <person name="Leo P."/>
            <person name="Venkateswaran K."/>
        </authorList>
    </citation>
    <scope>NUCLEOTIDE SEQUENCE</scope>
    <source>
        <strain evidence="1">MNA-CCFEE 5423</strain>
    </source>
</reference>
<dbReference type="EMBL" id="JASBWT010000010">
    <property type="protein sequence ID" value="KAJ9101052.1"/>
    <property type="molecule type" value="Genomic_DNA"/>
</dbReference>
<name>A0ACC2VQ53_9TREE</name>
<gene>
    <name evidence="1" type="ORF">QFC21_003270</name>
</gene>
<evidence type="ECO:0000313" key="1">
    <source>
        <dbReference type="EMBL" id="KAJ9101052.1"/>
    </source>
</evidence>
<evidence type="ECO:0000313" key="2">
    <source>
        <dbReference type="Proteomes" id="UP001227268"/>
    </source>
</evidence>
<sequence>MSQYEIPESEPPASGRRPKAGSQELDKSGNINSMYEMGAPVDEGRITSKADLIIQKPIINTTTFSSSPTEDPQQKEGHRDFKDVLVSPKKDSERKLTKPNQQSESLHQNQHSDSPFYCEPSIEASLSVHEPLAPDPINDIQPKSRLHGSPSESVSSSVVVTPQQQHSERFGSIGEINRGSVDSAVNVEASDFKIAKGFIPKQPLSTNLATTVVLVDDVCPLDTGAPTSASTALPPAASAEHMQSYTSGTNISPTSSAQKSKLGLLPSAFGFAASLLPLARTESASSVDSTTSTDRSSSSTGTQDKPLTSPTANVRHRRQSSDSSDTSSIVSTSSSKGIVDNIPALGSLGPSSWRSLTTFLTSRTSAAPIQESPTTPTPGKNQRAAARNILQVGEETPSTSFLLHHVTSASATADRRRSLELGGPQMLREGFERVKAEMVSAAKELRDKERQKRDSARSDATPAASDAEGASEVAGSVPTDLASKEGGKSDRHSSDADGIDWSFWGAVMGDYELVARTRPKELSKAIQEGVPAVVRGTIWQLMSASKSITLEATYSALLKLPSPHEKAIQKDLSRTFPNHAYFKKGNGVGQENLFNVVKAYSLYDQDVGYTQGLAFIVAALLLNMPDEEAFCVLARLMQSYGLRSHYIADMPGLQLRMYQFDRLLEELLPVLHLHFVRAGVKSSMYASQWFMTLFSYRFPLSLVYRIFDIVFAEGLEAIFRFSMALMRKNEMKLLQLDFEGILKFLSVDIFECYKVKSTCQLPNVYDAEQPHPVALQNRASIGENDTESGSESASETEWLTNEFVRDAYAVQFTPFMLDSFAGEWEEHLRSQNAHAMELDTLRNANRSLRDQVNNEHVEIVKQLVQSRIEKEELEAELIRYKLMCADLAHEQQNSMSRQSRMASIASLQPNH</sequence>
<accession>A0ACC2VQ53</accession>
<dbReference type="Proteomes" id="UP001227268">
    <property type="component" value="Unassembled WGS sequence"/>
</dbReference>
<organism evidence="1 2">
    <name type="scientific">Naganishia friedmannii</name>
    <dbReference type="NCBI Taxonomy" id="89922"/>
    <lineage>
        <taxon>Eukaryota</taxon>
        <taxon>Fungi</taxon>
        <taxon>Dikarya</taxon>
        <taxon>Basidiomycota</taxon>
        <taxon>Agaricomycotina</taxon>
        <taxon>Tremellomycetes</taxon>
        <taxon>Filobasidiales</taxon>
        <taxon>Filobasidiaceae</taxon>
        <taxon>Naganishia</taxon>
    </lineage>
</organism>
<proteinExistence type="predicted"/>
<comment type="caution">
    <text evidence="1">The sequence shown here is derived from an EMBL/GenBank/DDBJ whole genome shotgun (WGS) entry which is preliminary data.</text>
</comment>
<protein>
    <submittedName>
        <fullName evidence="1">Uncharacterized protein</fullName>
    </submittedName>
</protein>
<keyword evidence="2" id="KW-1185">Reference proteome</keyword>